<gene>
    <name evidence="2" type="ORF">Sangu_2844500</name>
</gene>
<accession>A0AAW2IP68</accession>
<dbReference type="InterPro" id="IPR035892">
    <property type="entry name" value="C2_domain_sf"/>
</dbReference>
<dbReference type="Gene3D" id="2.60.40.150">
    <property type="entry name" value="C2 domain"/>
    <property type="match status" value="1"/>
</dbReference>
<evidence type="ECO:0000313" key="2">
    <source>
        <dbReference type="EMBL" id="KAL0284127.1"/>
    </source>
</evidence>
<dbReference type="PANTHER" id="PTHR35503">
    <property type="entry name" value="OSJNBA0006M15.15 PROTEIN"/>
    <property type="match status" value="1"/>
</dbReference>
<protein>
    <recommendedName>
        <fullName evidence="1">C2 domain-containing protein</fullName>
    </recommendedName>
</protein>
<dbReference type="PANTHER" id="PTHR35503:SF2">
    <property type="entry name" value="OS04G0455700 PROTEIN"/>
    <property type="match status" value="1"/>
</dbReference>
<feature type="domain" description="C2" evidence="1">
    <location>
        <begin position="1"/>
        <end position="145"/>
    </location>
</feature>
<comment type="caution">
    <text evidence="2">The sequence shown here is derived from an EMBL/GenBank/DDBJ whole genome shotgun (WGS) entry which is preliminary data.</text>
</comment>
<organism evidence="2">
    <name type="scientific">Sesamum angustifolium</name>
    <dbReference type="NCBI Taxonomy" id="2727405"/>
    <lineage>
        <taxon>Eukaryota</taxon>
        <taxon>Viridiplantae</taxon>
        <taxon>Streptophyta</taxon>
        <taxon>Embryophyta</taxon>
        <taxon>Tracheophyta</taxon>
        <taxon>Spermatophyta</taxon>
        <taxon>Magnoliopsida</taxon>
        <taxon>eudicotyledons</taxon>
        <taxon>Gunneridae</taxon>
        <taxon>Pentapetalae</taxon>
        <taxon>asterids</taxon>
        <taxon>lamiids</taxon>
        <taxon>Lamiales</taxon>
        <taxon>Pedaliaceae</taxon>
        <taxon>Sesamum</taxon>
    </lineage>
</organism>
<dbReference type="PROSITE" id="PS50004">
    <property type="entry name" value="C2"/>
    <property type="match status" value="1"/>
</dbReference>
<reference evidence="2" key="2">
    <citation type="journal article" date="2024" name="Plant">
        <title>Genomic evolution and insights into agronomic trait innovations of Sesamum species.</title>
        <authorList>
            <person name="Miao H."/>
            <person name="Wang L."/>
            <person name="Qu L."/>
            <person name="Liu H."/>
            <person name="Sun Y."/>
            <person name="Le M."/>
            <person name="Wang Q."/>
            <person name="Wei S."/>
            <person name="Zheng Y."/>
            <person name="Lin W."/>
            <person name="Duan Y."/>
            <person name="Cao H."/>
            <person name="Xiong S."/>
            <person name="Wang X."/>
            <person name="Wei L."/>
            <person name="Li C."/>
            <person name="Ma Q."/>
            <person name="Ju M."/>
            <person name="Zhao R."/>
            <person name="Li G."/>
            <person name="Mu C."/>
            <person name="Tian Q."/>
            <person name="Mei H."/>
            <person name="Zhang T."/>
            <person name="Gao T."/>
            <person name="Zhang H."/>
        </authorList>
    </citation>
    <scope>NUCLEOTIDE SEQUENCE</scope>
    <source>
        <strain evidence="2">G01</strain>
    </source>
</reference>
<name>A0AAW2IP68_9LAMI</name>
<dbReference type="InterPro" id="IPR000008">
    <property type="entry name" value="C2_dom"/>
</dbReference>
<dbReference type="AlphaFoldDB" id="A0AAW2IP68"/>
<reference evidence="2" key="1">
    <citation type="submission" date="2020-06" db="EMBL/GenBank/DDBJ databases">
        <authorList>
            <person name="Li T."/>
            <person name="Hu X."/>
            <person name="Zhang T."/>
            <person name="Song X."/>
            <person name="Zhang H."/>
            <person name="Dai N."/>
            <person name="Sheng W."/>
            <person name="Hou X."/>
            <person name="Wei L."/>
        </authorList>
    </citation>
    <scope>NUCLEOTIDE SEQUENCE</scope>
    <source>
        <strain evidence="2">G01</strain>
        <tissue evidence="2">Leaf</tissue>
    </source>
</reference>
<sequence length="210" mass="23098">MDPDQGDYSSSLSCELRIIKAKNLDHIMKSSSSSAGVVLFVRCYLSAGNSTRVVRLETHETGIPSKSDGDHSIITWNSTFSLDCSGAQESINRLTQGSAVIFELRRRSSFPPLIGRIQGSKLIGRGEVPWKNVVESADMEIEQWVVMIPAGREYDEDVVKQLPAVQIAIKIQECSKRKEVSAGRWGVHSEECGSCVDYEFFAIGAALEAL</sequence>
<dbReference type="EMBL" id="JACGWK010001675">
    <property type="protein sequence ID" value="KAL0284127.1"/>
    <property type="molecule type" value="Genomic_DNA"/>
</dbReference>
<proteinExistence type="predicted"/>
<evidence type="ECO:0000259" key="1">
    <source>
        <dbReference type="PROSITE" id="PS50004"/>
    </source>
</evidence>